<dbReference type="EMBL" id="LSTO01000001">
    <property type="protein sequence ID" value="OWW21302.1"/>
    <property type="molecule type" value="Genomic_DNA"/>
</dbReference>
<dbReference type="InterPro" id="IPR013691">
    <property type="entry name" value="MeTrfase_14"/>
</dbReference>
<dbReference type="RefSeq" id="WP_088708159.1">
    <property type="nucleotide sequence ID" value="NZ_LSTO01000001.1"/>
</dbReference>
<accession>A0A254TIY6</accession>
<gene>
    <name evidence="2" type="ORF">AYR66_19300</name>
</gene>
<evidence type="ECO:0000259" key="1">
    <source>
        <dbReference type="Pfam" id="PF08484"/>
    </source>
</evidence>
<evidence type="ECO:0000313" key="3">
    <source>
        <dbReference type="Proteomes" id="UP000197535"/>
    </source>
</evidence>
<organism evidence="2 3">
    <name type="scientific">Noviherbaspirillum denitrificans</name>
    <dbReference type="NCBI Taxonomy" id="1968433"/>
    <lineage>
        <taxon>Bacteria</taxon>
        <taxon>Pseudomonadati</taxon>
        <taxon>Pseudomonadota</taxon>
        <taxon>Betaproteobacteria</taxon>
        <taxon>Burkholderiales</taxon>
        <taxon>Oxalobacteraceae</taxon>
        <taxon>Noviherbaspirillum</taxon>
    </lineage>
</organism>
<dbReference type="Proteomes" id="UP000197535">
    <property type="component" value="Unassembled WGS sequence"/>
</dbReference>
<reference evidence="2 3" key="1">
    <citation type="submission" date="2016-02" db="EMBL/GenBank/DDBJ databases">
        <authorList>
            <person name="Wen L."/>
            <person name="He K."/>
            <person name="Yang H."/>
        </authorList>
    </citation>
    <scope>NUCLEOTIDE SEQUENCE [LARGE SCALE GENOMIC DNA]</scope>
    <source>
        <strain evidence="2 3">TSA40</strain>
    </source>
</reference>
<dbReference type="InterPro" id="IPR029063">
    <property type="entry name" value="SAM-dependent_MTases_sf"/>
</dbReference>
<dbReference type="Gene3D" id="3.40.50.720">
    <property type="entry name" value="NAD(P)-binding Rossmann-like Domain"/>
    <property type="match status" value="1"/>
</dbReference>
<dbReference type="Pfam" id="PF08484">
    <property type="entry name" value="Methyltransf_14"/>
    <property type="match status" value="1"/>
</dbReference>
<keyword evidence="3" id="KW-1185">Reference proteome</keyword>
<dbReference type="Pfam" id="PF13489">
    <property type="entry name" value="Methyltransf_23"/>
    <property type="match status" value="1"/>
</dbReference>
<dbReference type="Gene3D" id="3.40.50.150">
    <property type="entry name" value="Vaccinia Virus protein VP39"/>
    <property type="match status" value="1"/>
</dbReference>
<comment type="caution">
    <text evidence="2">The sequence shown here is derived from an EMBL/GenBank/DDBJ whole genome shotgun (WGS) entry which is preliminary data.</text>
</comment>
<dbReference type="OrthoDB" id="8705268at2"/>
<dbReference type="AlphaFoldDB" id="A0A254TIY6"/>
<protein>
    <recommendedName>
        <fullName evidence="1">C-methyltransferase domain-containing protein</fullName>
    </recommendedName>
</protein>
<feature type="domain" description="C-methyltransferase" evidence="1">
    <location>
        <begin position="253"/>
        <end position="345"/>
    </location>
</feature>
<proteinExistence type="predicted"/>
<sequence length="353" mass="38964">MYDEIIFSQPGLPVFQNKVYPTRAAAQAAVCGDVELVQCRLSGLVFNRKFNPGLLDYDADYQNEQACSPAFKQHLDEVLEIILRHFGLQASGVEIGCGKGYFFDMLDKAGASVIGFDPAYEGNNPRVVRQYFGKDALSVAPDYVVLRHVLEHIPSPWAFLEQIAAQCKAGTKIYIEVPCFDWIVSNQAFYDVFYEHVNYFTRDVLAGAFGSVIASGHFFGGQYLYLVADLSSFRKPVAYQGKRFAEICMDAYFASLLRRRRAGGGKSYIWGAGAKGITFANLLARQGVDVDAMVDINPAKQGRFAGGTGLPILSPDEIAGRFNDADVFVMNPVYLDEIKASLNEFNVNVISVA</sequence>
<name>A0A254TIY6_9BURK</name>
<evidence type="ECO:0000313" key="2">
    <source>
        <dbReference type="EMBL" id="OWW21302.1"/>
    </source>
</evidence>
<dbReference type="SUPFAM" id="SSF53335">
    <property type="entry name" value="S-adenosyl-L-methionine-dependent methyltransferases"/>
    <property type="match status" value="2"/>
</dbReference>